<accession>A0AAU9C5X0</accession>
<evidence type="ECO:0000256" key="4">
    <source>
        <dbReference type="ARBA" id="ARBA00022475"/>
    </source>
</evidence>
<feature type="transmembrane region" description="Helical" evidence="8">
    <location>
        <begin position="254"/>
        <end position="282"/>
    </location>
</feature>
<dbReference type="AlphaFoldDB" id="A0AAU9C5X0"/>
<dbReference type="SUPFAM" id="SSF81345">
    <property type="entry name" value="ABC transporter involved in vitamin B12 uptake, BtuC"/>
    <property type="match status" value="1"/>
</dbReference>
<feature type="transmembrane region" description="Helical" evidence="8">
    <location>
        <begin position="163"/>
        <end position="184"/>
    </location>
</feature>
<evidence type="ECO:0000256" key="3">
    <source>
        <dbReference type="ARBA" id="ARBA00022448"/>
    </source>
</evidence>
<sequence>MSSSVLSSRRAMPRRPVWMLGGLILMVALIVLVSLGVGAVPIAPRQVSAILSKALAGVDNGDFATNVVLLVRLPRVILGLAVGAVLALSGAVMQGLFRNPLADPALIGISAGAALGAVAAIVLDWHRFGPATVSLAAFAGGLGATRLVQFFASITRPGDTAGLLLAGIAVNALGGAVTGLFTYLADDQQLRALTFWSMGSLGGVTWTQLRVGLPLLLAVVILLPCWSKALNALLLGEAEAGHLGFAVQRLRRTLVALVALGVGAAVALTGIIGFIGLVAPHLVRLWLGPDHRSLLPGAALTGAALLLLADLGARTLEAPAELPIGILTGLLGGPFFLWLLYRSGRGRMEC</sequence>
<keyword evidence="6 8" id="KW-1133">Transmembrane helix</keyword>
<evidence type="ECO:0000256" key="8">
    <source>
        <dbReference type="SAM" id="Phobius"/>
    </source>
</evidence>
<dbReference type="Gene3D" id="1.10.3470.10">
    <property type="entry name" value="ABC transporter involved in vitamin B12 uptake, BtuC"/>
    <property type="match status" value="1"/>
</dbReference>
<feature type="transmembrane region" description="Helical" evidence="8">
    <location>
        <begin position="73"/>
        <end position="93"/>
    </location>
</feature>
<dbReference type="CDD" id="cd06550">
    <property type="entry name" value="TM_ABC_iron-siderophores_like"/>
    <property type="match status" value="1"/>
</dbReference>
<keyword evidence="5 8" id="KW-0812">Transmembrane</keyword>
<dbReference type="PANTHER" id="PTHR30472">
    <property type="entry name" value="FERRIC ENTEROBACTIN TRANSPORT SYSTEM PERMEASE PROTEIN"/>
    <property type="match status" value="1"/>
</dbReference>
<name>A0AAU9C5X0_9GAMM</name>
<organism evidence="9 10">
    <name type="scientific">Methylomarinovum caldicuralii</name>
    <dbReference type="NCBI Taxonomy" id="438856"/>
    <lineage>
        <taxon>Bacteria</taxon>
        <taxon>Pseudomonadati</taxon>
        <taxon>Pseudomonadota</taxon>
        <taxon>Gammaproteobacteria</taxon>
        <taxon>Methylococcales</taxon>
        <taxon>Methylothermaceae</taxon>
        <taxon>Methylomarinovum</taxon>
    </lineage>
</organism>
<evidence type="ECO:0000256" key="6">
    <source>
        <dbReference type="ARBA" id="ARBA00022989"/>
    </source>
</evidence>
<dbReference type="InterPro" id="IPR037294">
    <property type="entry name" value="ABC_BtuC-like"/>
</dbReference>
<evidence type="ECO:0000256" key="7">
    <source>
        <dbReference type="ARBA" id="ARBA00023136"/>
    </source>
</evidence>
<dbReference type="GO" id="GO:0033214">
    <property type="term" value="P:siderophore-iron import into cell"/>
    <property type="evidence" value="ECO:0007669"/>
    <property type="project" value="TreeGrafter"/>
</dbReference>
<dbReference type="FunFam" id="1.10.3470.10:FF:000001">
    <property type="entry name" value="Vitamin B12 ABC transporter permease BtuC"/>
    <property type="match status" value="1"/>
</dbReference>
<feature type="transmembrane region" description="Helical" evidence="8">
    <location>
        <begin position="105"/>
        <end position="125"/>
    </location>
</feature>
<dbReference type="Proteomes" id="UP001321825">
    <property type="component" value="Chromosome"/>
</dbReference>
<evidence type="ECO:0000313" key="10">
    <source>
        <dbReference type="Proteomes" id="UP001321825"/>
    </source>
</evidence>
<dbReference type="KEGG" id="mcau:MIT9_P0877"/>
<keyword evidence="3" id="KW-0813">Transport</keyword>
<reference evidence="10" key="1">
    <citation type="journal article" date="2024" name="Int. J. Syst. Evol. Microbiol.">
        <title>Methylomarinovum tepidoasis sp. nov., a moderately thermophilic methanotroph of the family Methylothermaceae isolated from a deep-sea hydrothermal field.</title>
        <authorList>
            <person name="Hirayama H."/>
            <person name="Takaki Y."/>
            <person name="Abe M."/>
            <person name="Miyazaki M."/>
            <person name="Uematsu K."/>
            <person name="Matsui Y."/>
            <person name="Takai K."/>
        </authorList>
    </citation>
    <scope>NUCLEOTIDE SEQUENCE [LARGE SCALE GENOMIC DNA]</scope>
    <source>
        <strain evidence="10">IT-9</strain>
    </source>
</reference>
<evidence type="ECO:0000313" key="9">
    <source>
        <dbReference type="EMBL" id="BCX81299.1"/>
    </source>
</evidence>
<dbReference type="InterPro" id="IPR000522">
    <property type="entry name" value="ABC_transptr_permease_BtuC"/>
</dbReference>
<dbReference type="PANTHER" id="PTHR30472:SF25">
    <property type="entry name" value="ABC TRANSPORTER PERMEASE PROTEIN MJ0876-RELATED"/>
    <property type="match status" value="1"/>
</dbReference>
<evidence type="ECO:0000256" key="5">
    <source>
        <dbReference type="ARBA" id="ARBA00022692"/>
    </source>
</evidence>
<gene>
    <name evidence="9" type="ORF">MIT9_P0877</name>
</gene>
<comment type="similarity">
    <text evidence="2">Belongs to the binding-protein-dependent transport system permease family. FecCD subfamily.</text>
</comment>
<dbReference type="EMBL" id="AP024714">
    <property type="protein sequence ID" value="BCX81299.1"/>
    <property type="molecule type" value="Genomic_DNA"/>
</dbReference>
<keyword evidence="10" id="KW-1185">Reference proteome</keyword>
<proteinExistence type="inferred from homology"/>
<keyword evidence="4" id="KW-1003">Cell membrane</keyword>
<dbReference type="GO" id="GO:0022857">
    <property type="term" value="F:transmembrane transporter activity"/>
    <property type="evidence" value="ECO:0007669"/>
    <property type="project" value="InterPro"/>
</dbReference>
<protein>
    <submittedName>
        <fullName evidence="9">Iron complex transport system permease protein</fullName>
    </submittedName>
</protein>
<dbReference type="GO" id="GO:0005886">
    <property type="term" value="C:plasma membrane"/>
    <property type="evidence" value="ECO:0007669"/>
    <property type="project" value="UniProtKB-SubCell"/>
</dbReference>
<dbReference type="Pfam" id="PF01032">
    <property type="entry name" value="FecCD"/>
    <property type="match status" value="1"/>
</dbReference>
<feature type="transmembrane region" description="Helical" evidence="8">
    <location>
        <begin position="213"/>
        <end position="234"/>
    </location>
</feature>
<comment type="subcellular location">
    <subcellularLocation>
        <location evidence="1">Cell membrane</location>
        <topology evidence="1">Multi-pass membrane protein</topology>
    </subcellularLocation>
</comment>
<feature type="transmembrane region" description="Helical" evidence="8">
    <location>
        <begin position="131"/>
        <end position="151"/>
    </location>
</feature>
<evidence type="ECO:0000256" key="2">
    <source>
        <dbReference type="ARBA" id="ARBA00007935"/>
    </source>
</evidence>
<feature type="transmembrane region" description="Helical" evidence="8">
    <location>
        <begin position="322"/>
        <end position="341"/>
    </location>
</feature>
<evidence type="ECO:0000256" key="1">
    <source>
        <dbReference type="ARBA" id="ARBA00004651"/>
    </source>
</evidence>
<keyword evidence="7 8" id="KW-0472">Membrane</keyword>